<protein>
    <submittedName>
        <fullName evidence="1">Uncharacterized protein</fullName>
    </submittedName>
</protein>
<name>A0AAV4X458_CAEEX</name>
<gene>
    <name evidence="1" type="ORF">CEXT_124671</name>
</gene>
<proteinExistence type="predicted"/>
<dbReference type="Proteomes" id="UP001054945">
    <property type="component" value="Unassembled WGS sequence"/>
</dbReference>
<evidence type="ECO:0000313" key="2">
    <source>
        <dbReference type="Proteomes" id="UP001054945"/>
    </source>
</evidence>
<dbReference type="AlphaFoldDB" id="A0AAV4X458"/>
<dbReference type="EMBL" id="BPLR01017274">
    <property type="protein sequence ID" value="GIY89952.1"/>
    <property type="molecule type" value="Genomic_DNA"/>
</dbReference>
<reference evidence="1 2" key="1">
    <citation type="submission" date="2021-06" db="EMBL/GenBank/DDBJ databases">
        <title>Caerostris extrusa draft genome.</title>
        <authorList>
            <person name="Kono N."/>
            <person name="Arakawa K."/>
        </authorList>
    </citation>
    <scope>NUCLEOTIDE SEQUENCE [LARGE SCALE GENOMIC DNA]</scope>
</reference>
<organism evidence="1 2">
    <name type="scientific">Caerostris extrusa</name>
    <name type="common">Bark spider</name>
    <name type="synonym">Caerostris bankana</name>
    <dbReference type="NCBI Taxonomy" id="172846"/>
    <lineage>
        <taxon>Eukaryota</taxon>
        <taxon>Metazoa</taxon>
        <taxon>Ecdysozoa</taxon>
        <taxon>Arthropoda</taxon>
        <taxon>Chelicerata</taxon>
        <taxon>Arachnida</taxon>
        <taxon>Araneae</taxon>
        <taxon>Araneomorphae</taxon>
        <taxon>Entelegynae</taxon>
        <taxon>Araneoidea</taxon>
        <taxon>Araneidae</taxon>
        <taxon>Caerostris</taxon>
    </lineage>
</organism>
<accession>A0AAV4X458</accession>
<keyword evidence="2" id="KW-1185">Reference proteome</keyword>
<sequence>MSLLVNIGGLHVPSREENSMLESMPCGEEISMLESMPCGKENSMLESMPCGERKFHVGKVSAPYQRPANSEKEAFKVSSAD</sequence>
<comment type="caution">
    <text evidence="1">The sequence shown here is derived from an EMBL/GenBank/DDBJ whole genome shotgun (WGS) entry which is preliminary data.</text>
</comment>
<evidence type="ECO:0000313" key="1">
    <source>
        <dbReference type="EMBL" id="GIY89952.1"/>
    </source>
</evidence>